<organism evidence="2">
    <name type="scientific">freshwater metagenome</name>
    <dbReference type="NCBI Taxonomy" id="449393"/>
    <lineage>
        <taxon>unclassified sequences</taxon>
        <taxon>metagenomes</taxon>
        <taxon>ecological metagenomes</taxon>
    </lineage>
</organism>
<feature type="region of interest" description="Disordered" evidence="1">
    <location>
        <begin position="138"/>
        <end position="174"/>
    </location>
</feature>
<gene>
    <name evidence="2" type="ORF">UFOPK3576_01266</name>
</gene>
<sequence length="203" mass="23194">MVGRRHHCGDHLAQSSRHEGIGESFRGSYVFLYGCHLCDDWYGGYPHDFWCSTRGRKCQLANFAGGIVHRFRFGILDHAIVFVWYDGPDRYRSCGQWRACIQTAEVKKCRDSACLAWQYFDDHVRGYHLAGNFHGSQGHRERYGSHRASGWSNTKNRNRSSGKRSIRSPDDSSVSHFFSDRSDFGVSSEHGVQRFPSDGVHLG</sequence>
<evidence type="ECO:0000256" key="1">
    <source>
        <dbReference type="SAM" id="MobiDB-lite"/>
    </source>
</evidence>
<dbReference type="AlphaFoldDB" id="A0A6J7GXC6"/>
<name>A0A6J7GXC6_9ZZZZ</name>
<proteinExistence type="predicted"/>
<evidence type="ECO:0000313" key="2">
    <source>
        <dbReference type="EMBL" id="CAB4913221.1"/>
    </source>
</evidence>
<feature type="compositionally biased region" description="Basic residues" evidence="1">
    <location>
        <begin position="156"/>
        <end position="166"/>
    </location>
</feature>
<accession>A0A6J7GXC6</accession>
<reference evidence="2" key="1">
    <citation type="submission" date="2020-05" db="EMBL/GenBank/DDBJ databases">
        <authorList>
            <person name="Chiriac C."/>
            <person name="Salcher M."/>
            <person name="Ghai R."/>
            <person name="Kavagutti S V."/>
        </authorList>
    </citation>
    <scope>NUCLEOTIDE SEQUENCE</scope>
</reference>
<dbReference type="EMBL" id="CAFBMO010000059">
    <property type="protein sequence ID" value="CAB4913221.1"/>
    <property type="molecule type" value="Genomic_DNA"/>
</dbReference>
<protein>
    <submittedName>
        <fullName evidence="2">Unannotated protein</fullName>
    </submittedName>
</protein>